<name>A0A367G337_9FIRM</name>
<proteinExistence type="predicted"/>
<keyword evidence="2" id="KW-0520">NAD</keyword>
<dbReference type="Proteomes" id="UP000252378">
    <property type="component" value="Unassembled WGS sequence"/>
</dbReference>
<sequence>MSKHILVCLPISAEQRNRIEAVQGFAYRFTTPDTATVEDALWADAVLGNLPVPLIRQNDHLEWFQSNAAGPNNYLEPGVLPEKCIVTNATGAYGLAISECMLAMWLSLLKELPAYRDNQREHRWAPTGHSVGSIAGSRVLCVGMGDIGSNFARRAYALGAEVVGVRRTVHPDAPCPDYCTRVVAQSALDAELPQADLVALSLPGTPETLHLFGAERLALCKPGAILLNVGRGTAVDGEALAAAVHSGRLSGAGLDVTDPEPLPPEHPLWAEPNVIITPHVTGGFSLPKTLDNIVDIFAHNLKRYAAGQPLDNQMDRRTQYASGARLQSTL</sequence>
<dbReference type="PANTHER" id="PTHR43333">
    <property type="entry name" value="2-HACID_DH_C DOMAIN-CONTAINING PROTEIN"/>
    <property type="match status" value="1"/>
</dbReference>
<dbReference type="InterPro" id="IPR036291">
    <property type="entry name" value="NAD(P)-bd_dom_sf"/>
</dbReference>
<evidence type="ECO:0000259" key="3">
    <source>
        <dbReference type="Pfam" id="PF02826"/>
    </source>
</evidence>
<organism evidence="4 5">
    <name type="scientific">Faecalibacterium prausnitzii</name>
    <dbReference type="NCBI Taxonomy" id="853"/>
    <lineage>
        <taxon>Bacteria</taxon>
        <taxon>Bacillati</taxon>
        <taxon>Bacillota</taxon>
        <taxon>Clostridia</taxon>
        <taxon>Eubacteriales</taxon>
        <taxon>Oscillospiraceae</taxon>
        <taxon>Faecalibacterium</taxon>
    </lineage>
</organism>
<dbReference type="Gene3D" id="3.40.50.720">
    <property type="entry name" value="NAD(P)-binding Rossmann-like Domain"/>
    <property type="match status" value="2"/>
</dbReference>
<protein>
    <submittedName>
        <fullName evidence="4">D-2-hydroxyacid dehydrogenase</fullName>
    </submittedName>
</protein>
<evidence type="ECO:0000313" key="4">
    <source>
        <dbReference type="EMBL" id="RCH44516.1"/>
    </source>
</evidence>
<evidence type="ECO:0000256" key="2">
    <source>
        <dbReference type="ARBA" id="ARBA00023027"/>
    </source>
</evidence>
<dbReference type="CDD" id="cd05300">
    <property type="entry name" value="2-Hacid_dh_1"/>
    <property type="match status" value="1"/>
</dbReference>
<dbReference type="GO" id="GO:0051287">
    <property type="term" value="F:NAD binding"/>
    <property type="evidence" value="ECO:0007669"/>
    <property type="project" value="InterPro"/>
</dbReference>
<dbReference type="GO" id="GO:0016491">
    <property type="term" value="F:oxidoreductase activity"/>
    <property type="evidence" value="ECO:0007669"/>
    <property type="project" value="UniProtKB-KW"/>
</dbReference>
<dbReference type="SUPFAM" id="SSF51735">
    <property type="entry name" value="NAD(P)-binding Rossmann-fold domains"/>
    <property type="match status" value="1"/>
</dbReference>
<keyword evidence="1" id="KW-0560">Oxidoreductase</keyword>
<evidence type="ECO:0000256" key="1">
    <source>
        <dbReference type="ARBA" id="ARBA00023002"/>
    </source>
</evidence>
<gene>
    <name evidence="4" type="ORF">C7J97_10705</name>
</gene>
<reference evidence="4 5" key="1">
    <citation type="submission" date="2018-03" db="EMBL/GenBank/DDBJ databases">
        <title>Complete genome sequencing of Faecalibacterium prausnitzii strains isolated from the human gut.</title>
        <authorList>
            <person name="Fitzgerald B.C."/>
            <person name="Shkoporov A.N."/>
            <person name="Ross P.R."/>
            <person name="Hill C."/>
        </authorList>
    </citation>
    <scope>NUCLEOTIDE SEQUENCE [LARGE SCALE GENOMIC DNA]</scope>
    <source>
        <strain evidence="4 5">ATCC 27768</strain>
    </source>
</reference>
<comment type="caution">
    <text evidence="4">The sequence shown here is derived from an EMBL/GenBank/DDBJ whole genome shotgun (WGS) entry which is preliminary data.</text>
</comment>
<dbReference type="RefSeq" id="WP_113992569.1">
    <property type="nucleotide sequence ID" value="NZ_JAWHPP010000013.1"/>
</dbReference>
<dbReference type="EMBL" id="PXUP01000015">
    <property type="protein sequence ID" value="RCH44516.1"/>
    <property type="molecule type" value="Genomic_DNA"/>
</dbReference>
<dbReference type="Pfam" id="PF02826">
    <property type="entry name" value="2-Hacid_dh_C"/>
    <property type="match status" value="1"/>
</dbReference>
<dbReference type="AlphaFoldDB" id="A0A367G337"/>
<feature type="domain" description="D-isomer specific 2-hydroxyacid dehydrogenase NAD-binding" evidence="3">
    <location>
        <begin position="102"/>
        <end position="280"/>
    </location>
</feature>
<accession>A0A367G337</accession>
<dbReference type="InterPro" id="IPR006140">
    <property type="entry name" value="D-isomer_DH_NAD-bd"/>
</dbReference>
<dbReference type="PANTHER" id="PTHR43333:SF1">
    <property type="entry name" value="D-ISOMER SPECIFIC 2-HYDROXYACID DEHYDROGENASE NAD-BINDING DOMAIN-CONTAINING PROTEIN"/>
    <property type="match status" value="1"/>
</dbReference>
<dbReference type="SUPFAM" id="SSF52283">
    <property type="entry name" value="Formate/glycerate dehydrogenase catalytic domain-like"/>
    <property type="match status" value="1"/>
</dbReference>
<evidence type="ECO:0000313" key="5">
    <source>
        <dbReference type="Proteomes" id="UP000252378"/>
    </source>
</evidence>